<dbReference type="PANTHER" id="PTHR30627">
    <property type="entry name" value="PEPTIDOGLYCAN D,D-TRANSPEPTIDASE"/>
    <property type="match status" value="1"/>
</dbReference>
<sequence length="515" mass="57163">MKYWWLQAALVLSFGILLVTVIKLNLIKGQYYREMSLNNRVTKMVIPAPRGVILDRKGRTVADNIDFDGTIKRFYPYGAATANITGYLGSVNQEELKNGKCGRNLQNQSVVGRSGIESVLDCDLIGVDGYKLVEVDAKGKNNRDLGQLEPEKGRDVTLSIDAYWQDKIYKMLDGKKAVVIISEPNTGKILVLVSSPSYDANNFNYSYDKETIRSYLEDTQNLPMMNRTIGAKYHPGSVFKPIEALGALEDGIIDENTLFEDTGVIKIGDYSFNNWLWTKSHTTDGMVNVVKALKRSNDIFFYKLGEAMGVDKIGYWAKKFGLGTATGIELPGELSGLVPDDKWKRENMGERWYLGDTYHLAIGQGNLTVTPLQINQMTNILASRGQKCEMSILKDGTSKCSEINAKEKNWNLVIEGMKEACKSGGTAWPLFNFKTEIACKTGTAELGDGSNDTHAWLTAFAPADNPQISITVMVERGGEGSDVAAPVVGDILKEWFNEPEILVPRYPSSYPFKTL</sequence>
<protein>
    <submittedName>
        <fullName evidence="13">Penicillin-binding protein 2</fullName>
    </submittedName>
</protein>
<name>A0A0G0I1N7_9BACT</name>
<keyword evidence="7 10" id="KW-1133">Transmembrane helix</keyword>
<dbReference type="Pfam" id="PF00905">
    <property type="entry name" value="Transpeptidase"/>
    <property type="match status" value="1"/>
</dbReference>
<keyword evidence="8 10" id="KW-0472">Membrane</keyword>
<keyword evidence="3" id="KW-1003">Cell membrane</keyword>
<feature type="domain" description="Penicillin-binding protein dimerisation" evidence="12">
    <location>
        <begin position="65"/>
        <end position="141"/>
    </location>
</feature>
<dbReference type="GO" id="GO:0008658">
    <property type="term" value="F:penicillin binding"/>
    <property type="evidence" value="ECO:0007669"/>
    <property type="project" value="InterPro"/>
</dbReference>
<dbReference type="GO" id="GO:0071972">
    <property type="term" value="F:peptidoglycan L,D-transpeptidase activity"/>
    <property type="evidence" value="ECO:0007669"/>
    <property type="project" value="TreeGrafter"/>
</dbReference>
<dbReference type="GO" id="GO:0009252">
    <property type="term" value="P:peptidoglycan biosynthetic process"/>
    <property type="evidence" value="ECO:0007669"/>
    <property type="project" value="UniProtKB-KW"/>
</dbReference>
<gene>
    <name evidence="13" type="ORF">US68_C0017G0004</name>
</gene>
<comment type="subcellular location">
    <subcellularLocation>
        <location evidence="2">Cell membrane</location>
    </subcellularLocation>
    <subcellularLocation>
        <location evidence="1">Membrane</location>
        <topology evidence="1">Single-pass membrane protein</topology>
    </subcellularLocation>
</comment>
<dbReference type="GO" id="GO:0008360">
    <property type="term" value="P:regulation of cell shape"/>
    <property type="evidence" value="ECO:0007669"/>
    <property type="project" value="UniProtKB-KW"/>
</dbReference>
<organism evidence="13 14">
    <name type="scientific">Candidatus Shapirobacteria bacterium GW2011_GWE1_38_10</name>
    <dbReference type="NCBI Taxonomy" id="1618488"/>
    <lineage>
        <taxon>Bacteria</taxon>
        <taxon>Candidatus Shapironibacteriota</taxon>
    </lineage>
</organism>
<keyword evidence="9" id="KW-0961">Cell wall biogenesis/degradation</keyword>
<evidence type="ECO:0000256" key="3">
    <source>
        <dbReference type="ARBA" id="ARBA00022475"/>
    </source>
</evidence>
<dbReference type="Gene3D" id="3.90.1310.10">
    <property type="entry name" value="Penicillin-binding protein 2a (Domain 2)"/>
    <property type="match status" value="1"/>
</dbReference>
<keyword evidence="4 10" id="KW-0812">Transmembrane</keyword>
<evidence type="ECO:0000256" key="8">
    <source>
        <dbReference type="ARBA" id="ARBA00023136"/>
    </source>
</evidence>
<dbReference type="EMBL" id="LBTX01000017">
    <property type="protein sequence ID" value="KKQ49223.1"/>
    <property type="molecule type" value="Genomic_DNA"/>
</dbReference>
<evidence type="ECO:0000256" key="6">
    <source>
        <dbReference type="ARBA" id="ARBA00022984"/>
    </source>
</evidence>
<dbReference type="Gene3D" id="3.40.710.10">
    <property type="entry name" value="DD-peptidase/beta-lactamase superfamily"/>
    <property type="match status" value="1"/>
</dbReference>
<keyword evidence="6" id="KW-0573">Peptidoglycan synthesis</keyword>
<dbReference type="InterPro" id="IPR036138">
    <property type="entry name" value="PBP_dimer_sf"/>
</dbReference>
<dbReference type="SUPFAM" id="SSF56601">
    <property type="entry name" value="beta-lactamase/transpeptidase-like"/>
    <property type="match status" value="1"/>
</dbReference>
<evidence type="ECO:0000256" key="5">
    <source>
        <dbReference type="ARBA" id="ARBA00022960"/>
    </source>
</evidence>
<dbReference type="PANTHER" id="PTHR30627:SF2">
    <property type="entry name" value="PEPTIDOGLYCAN D,D-TRANSPEPTIDASE MRDA"/>
    <property type="match status" value="1"/>
</dbReference>
<dbReference type="GO" id="GO:0071555">
    <property type="term" value="P:cell wall organization"/>
    <property type="evidence" value="ECO:0007669"/>
    <property type="project" value="UniProtKB-KW"/>
</dbReference>
<comment type="caution">
    <text evidence="13">The sequence shown here is derived from an EMBL/GenBank/DDBJ whole genome shotgun (WGS) entry which is preliminary data.</text>
</comment>
<dbReference type="GO" id="GO:0005886">
    <property type="term" value="C:plasma membrane"/>
    <property type="evidence" value="ECO:0007669"/>
    <property type="project" value="UniProtKB-SubCell"/>
</dbReference>
<feature type="domain" description="Penicillin-binding protein transpeptidase" evidence="11">
    <location>
        <begin position="178"/>
        <end position="493"/>
    </location>
</feature>
<dbReference type="Proteomes" id="UP000034231">
    <property type="component" value="Unassembled WGS sequence"/>
</dbReference>
<evidence type="ECO:0000313" key="13">
    <source>
        <dbReference type="EMBL" id="KKQ49223.1"/>
    </source>
</evidence>
<evidence type="ECO:0000256" key="9">
    <source>
        <dbReference type="ARBA" id="ARBA00023316"/>
    </source>
</evidence>
<dbReference type="SUPFAM" id="SSF56519">
    <property type="entry name" value="Penicillin binding protein dimerisation domain"/>
    <property type="match status" value="1"/>
</dbReference>
<evidence type="ECO:0000256" key="1">
    <source>
        <dbReference type="ARBA" id="ARBA00004167"/>
    </source>
</evidence>
<evidence type="ECO:0000313" key="14">
    <source>
        <dbReference type="Proteomes" id="UP000034231"/>
    </source>
</evidence>
<dbReference type="InterPro" id="IPR012338">
    <property type="entry name" value="Beta-lactam/transpept-like"/>
</dbReference>
<feature type="transmembrane region" description="Helical" evidence="10">
    <location>
        <begin position="6"/>
        <end position="26"/>
    </location>
</feature>
<evidence type="ECO:0000259" key="12">
    <source>
        <dbReference type="Pfam" id="PF03717"/>
    </source>
</evidence>
<dbReference type="InterPro" id="IPR001460">
    <property type="entry name" value="PCN-bd_Tpept"/>
</dbReference>
<proteinExistence type="predicted"/>
<keyword evidence="5" id="KW-0133">Cell shape</keyword>
<dbReference type="Pfam" id="PF03717">
    <property type="entry name" value="PBP_dimer"/>
    <property type="match status" value="1"/>
</dbReference>
<evidence type="ECO:0000256" key="2">
    <source>
        <dbReference type="ARBA" id="ARBA00004236"/>
    </source>
</evidence>
<dbReference type="InterPro" id="IPR005311">
    <property type="entry name" value="PBP_dimer"/>
</dbReference>
<reference evidence="13 14" key="1">
    <citation type="journal article" date="2015" name="Nature">
        <title>rRNA introns, odd ribosomes, and small enigmatic genomes across a large radiation of phyla.</title>
        <authorList>
            <person name="Brown C.T."/>
            <person name="Hug L.A."/>
            <person name="Thomas B.C."/>
            <person name="Sharon I."/>
            <person name="Castelle C.J."/>
            <person name="Singh A."/>
            <person name="Wilkins M.J."/>
            <person name="Williams K.H."/>
            <person name="Banfield J.F."/>
        </authorList>
    </citation>
    <scope>NUCLEOTIDE SEQUENCE [LARGE SCALE GENOMIC DNA]</scope>
</reference>
<dbReference type="InterPro" id="IPR050515">
    <property type="entry name" value="Beta-lactam/transpept"/>
</dbReference>
<dbReference type="AlphaFoldDB" id="A0A0G0I1N7"/>
<evidence type="ECO:0000256" key="4">
    <source>
        <dbReference type="ARBA" id="ARBA00022692"/>
    </source>
</evidence>
<evidence type="ECO:0000256" key="7">
    <source>
        <dbReference type="ARBA" id="ARBA00022989"/>
    </source>
</evidence>
<evidence type="ECO:0000256" key="10">
    <source>
        <dbReference type="SAM" id="Phobius"/>
    </source>
</evidence>
<accession>A0A0G0I1N7</accession>
<evidence type="ECO:0000259" key="11">
    <source>
        <dbReference type="Pfam" id="PF00905"/>
    </source>
</evidence>